<accession>A0A4Y2KCW2</accession>
<reference evidence="1 2" key="1">
    <citation type="journal article" date="2019" name="Sci. Rep.">
        <title>Orb-weaving spider Araneus ventricosus genome elucidates the spidroin gene catalogue.</title>
        <authorList>
            <person name="Kono N."/>
            <person name="Nakamura H."/>
            <person name="Ohtoshi R."/>
            <person name="Moran D.A.P."/>
            <person name="Shinohara A."/>
            <person name="Yoshida Y."/>
            <person name="Fujiwara M."/>
            <person name="Mori M."/>
            <person name="Tomita M."/>
            <person name="Arakawa K."/>
        </authorList>
    </citation>
    <scope>NUCLEOTIDE SEQUENCE [LARGE SCALE GENOMIC DNA]</scope>
</reference>
<organism evidence="1 2">
    <name type="scientific">Araneus ventricosus</name>
    <name type="common">Orbweaver spider</name>
    <name type="synonym">Epeira ventricosa</name>
    <dbReference type="NCBI Taxonomy" id="182803"/>
    <lineage>
        <taxon>Eukaryota</taxon>
        <taxon>Metazoa</taxon>
        <taxon>Ecdysozoa</taxon>
        <taxon>Arthropoda</taxon>
        <taxon>Chelicerata</taxon>
        <taxon>Arachnida</taxon>
        <taxon>Araneae</taxon>
        <taxon>Araneomorphae</taxon>
        <taxon>Entelegynae</taxon>
        <taxon>Araneoidea</taxon>
        <taxon>Araneidae</taxon>
        <taxon>Araneus</taxon>
    </lineage>
</organism>
<evidence type="ECO:0000313" key="1">
    <source>
        <dbReference type="EMBL" id="GBN00514.1"/>
    </source>
</evidence>
<comment type="caution">
    <text evidence="1">The sequence shown here is derived from an EMBL/GenBank/DDBJ whole genome shotgun (WGS) entry which is preliminary data.</text>
</comment>
<evidence type="ECO:0000313" key="2">
    <source>
        <dbReference type="Proteomes" id="UP000499080"/>
    </source>
</evidence>
<dbReference type="Proteomes" id="UP000499080">
    <property type="component" value="Unassembled WGS sequence"/>
</dbReference>
<protein>
    <submittedName>
        <fullName evidence="1">Uncharacterized protein</fullName>
    </submittedName>
</protein>
<sequence>MVAKANLQSFLIVAKPKKSDLGDKLGEQLATVAINGSSFLSQKPRSGDPSGEFQESPRNVESYIYSSPSGDTSNLFCASDVLSILVPVEMDKAIFCVSLSVRCLGQGALRHWTFDLALYLFPGKVGNESRILWISELKGVISPPFCYIGVKFLLHNHAQP</sequence>
<dbReference type="AlphaFoldDB" id="A0A4Y2KCW2"/>
<name>A0A4Y2KCW2_ARAVE</name>
<gene>
    <name evidence="1" type="ORF">AVEN_51450_1</name>
</gene>
<dbReference type="EMBL" id="BGPR01004523">
    <property type="protein sequence ID" value="GBN00514.1"/>
    <property type="molecule type" value="Genomic_DNA"/>
</dbReference>
<keyword evidence="2" id="KW-1185">Reference proteome</keyword>
<proteinExistence type="predicted"/>